<evidence type="ECO:0000256" key="1">
    <source>
        <dbReference type="SAM" id="MobiDB-lite"/>
    </source>
</evidence>
<comment type="caution">
    <text evidence="2">The sequence shown here is derived from an EMBL/GenBank/DDBJ whole genome shotgun (WGS) entry which is preliminary data.</text>
</comment>
<feature type="region of interest" description="Disordered" evidence="1">
    <location>
        <begin position="1"/>
        <end position="29"/>
    </location>
</feature>
<dbReference type="Proteomes" id="UP000314294">
    <property type="component" value="Unassembled WGS sequence"/>
</dbReference>
<sequence>MHRVVGTEKRDQAPLKSRGAERLTNWGKHRASAARGPSCLLGLSTQSAMNIHISSRRAECCGAAS</sequence>
<name>A0A4Z2IJS6_9TELE</name>
<dbReference type="AlphaFoldDB" id="A0A4Z2IJS6"/>
<organism evidence="2 3">
    <name type="scientific">Liparis tanakae</name>
    <name type="common">Tanaka's snailfish</name>
    <dbReference type="NCBI Taxonomy" id="230148"/>
    <lineage>
        <taxon>Eukaryota</taxon>
        <taxon>Metazoa</taxon>
        <taxon>Chordata</taxon>
        <taxon>Craniata</taxon>
        <taxon>Vertebrata</taxon>
        <taxon>Euteleostomi</taxon>
        <taxon>Actinopterygii</taxon>
        <taxon>Neopterygii</taxon>
        <taxon>Teleostei</taxon>
        <taxon>Neoteleostei</taxon>
        <taxon>Acanthomorphata</taxon>
        <taxon>Eupercaria</taxon>
        <taxon>Perciformes</taxon>
        <taxon>Cottioidei</taxon>
        <taxon>Cottales</taxon>
        <taxon>Liparidae</taxon>
        <taxon>Liparis</taxon>
    </lineage>
</organism>
<reference evidence="2 3" key="1">
    <citation type="submission" date="2019-03" db="EMBL/GenBank/DDBJ databases">
        <title>First draft genome of Liparis tanakae, snailfish: a comprehensive survey of snailfish specific genes.</title>
        <authorList>
            <person name="Kim W."/>
            <person name="Song I."/>
            <person name="Jeong J.-H."/>
            <person name="Kim D."/>
            <person name="Kim S."/>
            <person name="Ryu S."/>
            <person name="Song J.Y."/>
            <person name="Lee S.K."/>
        </authorList>
    </citation>
    <scope>NUCLEOTIDE SEQUENCE [LARGE SCALE GENOMIC DNA]</scope>
    <source>
        <tissue evidence="2">Muscle</tissue>
    </source>
</reference>
<evidence type="ECO:0000313" key="2">
    <source>
        <dbReference type="EMBL" id="TNN78047.1"/>
    </source>
</evidence>
<dbReference type="EMBL" id="SRLO01000077">
    <property type="protein sequence ID" value="TNN78047.1"/>
    <property type="molecule type" value="Genomic_DNA"/>
</dbReference>
<proteinExistence type="predicted"/>
<feature type="compositionally biased region" description="Basic and acidic residues" evidence="1">
    <location>
        <begin position="1"/>
        <end position="21"/>
    </location>
</feature>
<accession>A0A4Z2IJS6</accession>
<protein>
    <submittedName>
        <fullName evidence="2">Uncharacterized protein</fullName>
    </submittedName>
</protein>
<keyword evidence="3" id="KW-1185">Reference proteome</keyword>
<evidence type="ECO:0000313" key="3">
    <source>
        <dbReference type="Proteomes" id="UP000314294"/>
    </source>
</evidence>
<gene>
    <name evidence="2" type="ORF">EYF80_011801</name>
</gene>